<dbReference type="InterPro" id="IPR023405">
    <property type="entry name" value="Topo_IA_core_domain"/>
</dbReference>
<dbReference type="GO" id="GO:0006265">
    <property type="term" value="P:DNA topological change"/>
    <property type="evidence" value="ECO:0007669"/>
    <property type="project" value="UniProtKB-UniRule"/>
</dbReference>
<evidence type="ECO:0000259" key="13">
    <source>
        <dbReference type="PROSITE" id="PS52039"/>
    </source>
</evidence>
<comment type="caution">
    <text evidence="14">The sequence shown here is derived from an EMBL/GenBank/DDBJ whole genome shotgun (WGS) entry which is preliminary data.</text>
</comment>
<dbReference type="GO" id="GO:0003677">
    <property type="term" value="F:DNA binding"/>
    <property type="evidence" value="ECO:0007669"/>
    <property type="project" value="UniProtKB-KW"/>
</dbReference>
<feature type="region of interest" description="Disordered" evidence="11">
    <location>
        <begin position="236"/>
        <end position="257"/>
    </location>
</feature>
<dbReference type="SMART" id="SM00436">
    <property type="entry name" value="TOP1Bc"/>
    <property type="match status" value="1"/>
</dbReference>
<feature type="active site" description="O-(5'-phospho-DNA)-tyrosine intermediate" evidence="10">
    <location>
        <position position="281"/>
    </location>
</feature>
<keyword evidence="3" id="KW-0479">Metal-binding</keyword>
<feature type="site" description="Interaction with DNA" evidence="10">
    <location>
        <position position="145"/>
    </location>
</feature>
<dbReference type="SMART" id="SM00493">
    <property type="entry name" value="TOPRIM"/>
    <property type="match status" value="1"/>
</dbReference>
<dbReference type="Proteomes" id="UP000228809">
    <property type="component" value="Unassembled WGS sequence"/>
</dbReference>
<evidence type="ECO:0000256" key="10">
    <source>
        <dbReference type="HAMAP-Rule" id="MF_00952"/>
    </source>
</evidence>
<evidence type="ECO:0000313" key="15">
    <source>
        <dbReference type="Proteomes" id="UP000228809"/>
    </source>
</evidence>
<feature type="region of interest" description="Disordered" evidence="11">
    <location>
        <begin position="316"/>
        <end position="341"/>
    </location>
</feature>
<dbReference type="Pfam" id="PF01751">
    <property type="entry name" value="Toprim"/>
    <property type="match status" value="1"/>
</dbReference>
<dbReference type="InterPro" id="IPR003602">
    <property type="entry name" value="Topo_IA_DNA-bd_dom"/>
</dbReference>
<dbReference type="PANTHER" id="PTHR42785">
    <property type="entry name" value="DNA TOPOISOMERASE, TYPE IA, CORE"/>
    <property type="match status" value="1"/>
</dbReference>
<dbReference type="EC" id="5.6.2.1" evidence="10"/>
<evidence type="ECO:0000256" key="8">
    <source>
        <dbReference type="ARBA" id="ARBA00023125"/>
    </source>
</evidence>
<dbReference type="GO" id="GO:0005694">
    <property type="term" value="C:chromosome"/>
    <property type="evidence" value="ECO:0007669"/>
    <property type="project" value="InterPro"/>
</dbReference>
<feature type="compositionally biased region" description="Basic and acidic residues" evidence="11">
    <location>
        <begin position="619"/>
        <end position="628"/>
    </location>
</feature>
<dbReference type="SUPFAM" id="SSF57783">
    <property type="entry name" value="Zinc beta-ribbon"/>
    <property type="match status" value="1"/>
</dbReference>
<keyword evidence="5" id="KW-0862">Zinc</keyword>
<dbReference type="PRINTS" id="PR00417">
    <property type="entry name" value="PRTPISMRASEI"/>
</dbReference>
<evidence type="ECO:0000256" key="1">
    <source>
        <dbReference type="ARBA" id="ARBA00000213"/>
    </source>
</evidence>
<dbReference type="CDD" id="cd00186">
    <property type="entry name" value="TOP1Ac"/>
    <property type="match status" value="1"/>
</dbReference>
<dbReference type="GO" id="GO:0008270">
    <property type="term" value="F:zinc ion binding"/>
    <property type="evidence" value="ECO:0007669"/>
    <property type="project" value="UniProtKB-KW"/>
</dbReference>
<feature type="site" description="Interaction with DNA" evidence="10">
    <location>
        <position position="137"/>
    </location>
</feature>
<dbReference type="InterPro" id="IPR023406">
    <property type="entry name" value="Topo_IA_AS"/>
</dbReference>
<dbReference type="SUPFAM" id="SSF56712">
    <property type="entry name" value="Prokaryotic type I DNA topoisomerase"/>
    <property type="match status" value="1"/>
</dbReference>
<comment type="subunit">
    <text evidence="10">Monomer.</text>
</comment>
<dbReference type="InterPro" id="IPR005733">
    <property type="entry name" value="TopoI_bac-type"/>
</dbReference>
<dbReference type="PROSITE" id="PS50880">
    <property type="entry name" value="TOPRIM"/>
    <property type="match status" value="1"/>
</dbReference>
<evidence type="ECO:0000256" key="3">
    <source>
        <dbReference type="ARBA" id="ARBA00022723"/>
    </source>
</evidence>
<dbReference type="Pfam" id="PF01131">
    <property type="entry name" value="Topoisom_bac"/>
    <property type="match status" value="1"/>
</dbReference>
<evidence type="ECO:0000256" key="2">
    <source>
        <dbReference type="ARBA" id="ARBA00009446"/>
    </source>
</evidence>
<dbReference type="Gene3D" id="1.10.290.10">
    <property type="entry name" value="Topoisomerase I, domain 4"/>
    <property type="match status" value="1"/>
</dbReference>
<feature type="site" description="Interaction with DNA" evidence="10">
    <location>
        <position position="283"/>
    </location>
</feature>
<dbReference type="GO" id="GO:0003917">
    <property type="term" value="F:DNA topoisomerase type I (single strand cut, ATP-independent) activity"/>
    <property type="evidence" value="ECO:0007669"/>
    <property type="project" value="UniProtKB-UniRule"/>
</dbReference>
<keyword evidence="4" id="KW-0863">Zinc-finger</keyword>
<dbReference type="EMBL" id="PFBJ01000003">
    <property type="protein sequence ID" value="PIT91471.1"/>
    <property type="molecule type" value="Genomic_DNA"/>
</dbReference>
<comment type="similarity">
    <text evidence="2 10">Belongs to the type IA topoisomerase family.</text>
</comment>
<evidence type="ECO:0000259" key="12">
    <source>
        <dbReference type="PROSITE" id="PS50880"/>
    </source>
</evidence>
<dbReference type="PANTHER" id="PTHR42785:SF1">
    <property type="entry name" value="DNA TOPOISOMERASE"/>
    <property type="match status" value="1"/>
</dbReference>
<gene>
    <name evidence="10 14" type="primary">topA</name>
    <name evidence="14" type="ORF">COU17_00580</name>
</gene>
<dbReference type="InterPro" id="IPR013824">
    <property type="entry name" value="Topo_IA_cen_sub1"/>
</dbReference>
<dbReference type="Gene3D" id="3.40.50.140">
    <property type="match status" value="1"/>
</dbReference>
<reference evidence="15" key="1">
    <citation type="submission" date="2017-09" db="EMBL/GenBank/DDBJ databases">
        <title>Depth-based differentiation of microbial function through sediment-hosted aquifers and enrichment of novel symbionts in the deep terrestrial subsurface.</title>
        <authorList>
            <person name="Probst A.J."/>
            <person name="Ladd B."/>
            <person name="Jarett J.K."/>
            <person name="Geller-Mcgrath D.E."/>
            <person name="Sieber C.M.K."/>
            <person name="Emerson J.B."/>
            <person name="Anantharaman K."/>
            <person name="Thomas B.C."/>
            <person name="Malmstrom R."/>
            <person name="Stieglmeier M."/>
            <person name="Klingl A."/>
            <person name="Woyke T."/>
            <person name="Ryan C.M."/>
            <person name="Banfield J.F."/>
        </authorList>
    </citation>
    <scope>NUCLEOTIDE SEQUENCE [LARGE SCALE GENOMIC DNA]</scope>
</reference>
<evidence type="ECO:0000256" key="9">
    <source>
        <dbReference type="ARBA" id="ARBA00023235"/>
    </source>
</evidence>
<feature type="site" description="Interaction with DNA" evidence="10">
    <location>
        <position position="464"/>
    </location>
</feature>
<dbReference type="Gene3D" id="2.70.20.10">
    <property type="entry name" value="Topoisomerase I, domain 3"/>
    <property type="match status" value="1"/>
</dbReference>
<dbReference type="InterPro" id="IPR013825">
    <property type="entry name" value="Topo_IA_cen_sub2"/>
</dbReference>
<dbReference type="InterPro" id="IPR006171">
    <property type="entry name" value="TOPRIM_dom"/>
</dbReference>
<dbReference type="InterPro" id="IPR000380">
    <property type="entry name" value="Topo_IA"/>
</dbReference>
<evidence type="ECO:0000256" key="4">
    <source>
        <dbReference type="ARBA" id="ARBA00022771"/>
    </source>
</evidence>
<comment type="function">
    <text evidence="10">Releases the supercoiling and torsional tension of DNA, which is introduced during the DNA replication and transcription, by transiently cleaving and rejoining one strand of the DNA duplex. Introduces a single-strand break via transesterification at a target site in duplex DNA. The scissile phosphodiester is attacked by the catalytic tyrosine of the enzyme, resulting in the formation of a DNA-(5'-phosphotyrosyl)-enzyme intermediate and the expulsion of a 3'-OH DNA strand. The free DNA strand then undergoes passage around the unbroken strand, thus removing DNA supercoils. Finally, in the religation step, the DNA 3'-OH attacks the covalent intermediate to expel the active-site tyrosine and restore the DNA phosphodiester backbone.</text>
</comment>
<dbReference type="InterPro" id="IPR028612">
    <property type="entry name" value="Topoisom_1_IA"/>
</dbReference>
<dbReference type="InterPro" id="IPR003601">
    <property type="entry name" value="Topo_IA_2"/>
</dbReference>
<dbReference type="AlphaFoldDB" id="A0A2M6WF90"/>
<feature type="domain" description="Topo IA-type catalytic" evidence="13">
    <location>
        <begin position="126"/>
        <end position="533"/>
    </location>
</feature>
<dbReference type="Pfam" id="PF01396">
    <property type="entry name" value="Zn_ribbon_Top1"/>
    <property type="match status" value="1"/>
</dbReference>
<feature type="compositionally biased region" description="Basic and acidic residues" evidence="11">
    <location>
        <begin position="321"/>
        <end position="336"/>
    </location>
</feature>
<sequence>MKLVIVESPAKAKTIEKYLGDGYTVRASVGHVRDLPKSNKDAVDIEGGFVPRYVMVAGKEKTMADIKKLAQKADEVILATDPDREGEAIAWHIKEALGLKKPKRIAFYEITKDAVQDALAHPRAIDEHLSQAQEARRVLDRLVGYDLSGLIWKKVRYGLSAGRVQSPALRIIMEREREIRAFVPEDFWVITADLKTADGDSLPVTCVEEPKTQEDADAIVSAGESGAWSVAAVEESDAKRAPRPPFTTSTLQQSASTRLGYSPSKTMQVAQRLYEAGHITYMRTDSTTISNQALGAIASVVEKKYGKEFHQARTFKTKSRSAQEAHEAVRPSDVTKESAGTTGEQKALYQLIWERTIASQMADAKLKRTKIVAQVPGAPNFSANGSRVIFPGWLSADPRARGEDTELPKVAEGDVLSLIAISAEGKQTQPPNRYTEAGLVKELEKRGIGRPSTYASIMRTLVDRGYVEKEGRTLFPTATGDVVSSFLESHFDKYISDSFTAELEDELDEIANGEREYAKTLKEFYEPFSKDVASKENIEKLTNLGPTPEEFKCPKCHASMVFKLARGGKFMSCERFPECDGARTEEGAELKPDEPIGAHPESGEPIFLLHGRFGPYVQEGEKTKENPKPRRASVPQEHDLSSVTLEDAVKYLKLPRTLGVHPESGKDVVASVGRFGPYVVHDGDYRSLKEDDVYTVSLERALELLSQPKQPRKGVEIVKELGKHPKTGKPITLYKSKSGLHLKKGLKNVYVPDDTDPEKFTLEQALELLSPSKK</sequence>
<dbReference type="Gene3D" id="1.10.460.10">
    <property type="entry name" value="Topoisomerase I, domain 2"/>
    <property type="match status" value="1"/>
</dbReference>
<evidence type="ECO:0000256" key="6">
    <source>
        <dbReference type="ARBA" id="ARBA00022842"/>
    </source>
</evidence>
<feature type="domain" description="Toprim" evidence="12">
    <location>
        <begin position="1"/>
        <end position="112"/>
    </location>
</feature>
<dbReference type="PROSITE" id="PS52039">
    <property type="entry name" value="TOPO_IA_2"/>
    <property type="match status" value="1"/>
</dbReference>
<feature type="site" description="Interaction with DNA" evidence="10">
    <location>
        <position position="136"/>
    </location>
</feature>
<dbReference type="InterPro" id="IPR013497">
    <property type="entry name" value="Topo_IA_cen"/>
</dbReference>
<feature type="site" description="Interaction with DNA" evidence="10">
    <location>
        <position position="152"/>
    </location>
</feature>
<comment type="catalytic activity">
    <reaction evidence="1 10">
        <text>ATP-independent breakage of single-stranded DNA, followed by passage and rejoining.</text>
        <dbReference type="EC" id="5.6.2.1"/>
    </reaction>
</comment>
<feature type="region of interest" description="Disordered" evidence="11">
    <location>
        <begin position="619"/>
        <end position="638"/>
    </location>
</feature>
<evidence type="ECO:0000256" key="11">
    <source>
        <dbReference type="SAM" id="MobiDB-lite"/>
    </source>
</evidence>
<dbReference type="NCBIfam" id="TIGR01051">
    <property type="entry name" value="topA_bact"/>
    <property type="match status" value="1"/>
</dbReference>
<organism evidence="14 15">
    <name type="scientific">Candidatus Kaiserbacteria bacterium CG10_big_fil_rev_8_21_14_0_10_49_17</name>
    <dbReference type="NCBI Taxonomy" id="1974609"/>
    <lineage>
        <taxon>Bacteria</taxon>
        <taxon>Candidatus Kaiseribacteriota</taxon>
    </lineage>
</organism>
<evidence type="ECO:0000256" key="5">
    <source>
        <dbReference type="ARBA" id="ARBA00022833"/>
    </source>
</evidence>
<dbReference type="PROSITE" id="PS00396">
    <property type="entry name" value="TOPO_IA_1"/>
    <property type="match status" value="1"/>
</dbReference>
<feature type="compositionally biased region" description="Polar residues" evidence="11">
    <location>
        <begin position="246"/>
        <end position="257"/>
    </location>
</feature>
<proteinExistence type="inferred from homology"/>
<dbReference type="InterPro" id="IPR013498">
    <property type="entry name" value="Topo_IA_Znf"/>
</dbReference>
<feature type="region of interest" description="Interaction with DNA" evidence="10">
    <location>
        <begin position="160"/>
        <end position="165"/>
    </location>
</feature>
<evidence type="ECO:0000313" key="14">
    <source>
        <dbReference type="EMBL" id="PIT91471.1"/>
    </source>
</evidence>
<name>A0A2M6WF90_9BACT</name>
<dbReference type="SMART" id="SM00437">
    <property type="entry name" value="TOP1Ac"/>
    <property type="match status" value="1"/>
</dbReference>
<accession>A0A2M6WF90</accession>
<dbReference type="Pfam" id="PF13368">
    <property type="entry name" value="Toprim_C_rpt"/>
    <property type="match status" value="3"/>
</dbReference>
<evidence type="ECO:0000256" key="7">
    <source>
        <dbReference type="ARBA" id="ARBA00023029"/>
    </source>
</evidence>
<keyword evidence="8 10" id="KW-0238">DNA-binding</keyword>
<dbReference type="InterPro" id="IPR013826">
    <property type="entry name" value="Topo_IA_cen_sub3"/>
</dbReference>
<feature type="site" description="Interaction with DNA" evidence="10">
    <location>
        <position position="31"/>
    </location>
</feature>
<dbReference type="Gene3D" id="3.30.65.10">
    <property type="entry name" value="Bacterial Topoisomerase I, domain 1"/>
    <property type="match status" value="1"/>
</dbReference>
<keyword evidence="9 10" id="KW-0413">Isomerase</keyword>
<feature type="site" description="Interaction with DNA" evidence="10">
    <location>
        <position position="140"/>
    </location>
</feature>
<keyword evidence="7 10" id="KW-0799">Topoisomerase</keyword>
<dbReference type="InterPro" id="IPR034149">
    <property type="entry name" value="TOPRIM_TopoI"/>
</dbReference>
<keyword evidence="6" id="KW-0460">Magnesium</keyword>
<dbReference type="InterPro" id="IPR025589">
    <property type="entry name" value="Toprim_C_rpt"/>
</dbReference>
<dbReference type="CDD" id="cd03363">
    <property type="entry name" value="TOPRIM_TopoIA_TopoI"/>
    <property type="match status" value="1"/>
</dbReference>
<dbReference type="HAMAP" id="MF_00952">
    <property type="entry name" value="Topoisom_1_prok"/>
    <property type="match status" value="1"/>
</dbReference>
<protein>
    <recommendedName>
        <fullName evidence="10">DNA topoisomerase 1</fullName>
        <ecNumber evidence="10">5.6.2.1</ecNumber>
    </recommendedName>
    <alternativeName>
        <fullName evidence="10">DNA topoisomerase I</fullName>
    </alternativeName>
</protein>